<proteinExistence type="inferred from homology"/>
<evidence type="ECO:0000256" key="5">
    <source>
        <dbReference type="ARBA" id="ARBA00022679"/>
    </source>
</evidence>
<keyword evidence="4" id="KW-0597">Phosphoprotein</keyword>
<keyword evidence="3" id="KW-0723">Serine/threonine-protein kinase</keyword>
<evidence type="ECO:0000256" key="11">
    <source>
        <dbReference type="PROSITE-ProRule" id="PRU10141"/>
    </source>
</evidence>
<feature type="compositionally biased region" description="Basic and acidic residues" evidence="12">
    <location>
        <begin position="19"/>
        <end position="29"/>
    </location>
</feature>
<dbReference type="Proteomes" id="UP000886885">
    <property type="component" value="Chromosome 11D"/>
</dbReference>
<comment type="catalytic activity">
    <reaction evidence="10">
        <text>L-seryl-[protein] + ATP = O-phospho-L-seryl-[protein] + ADP + H(+)</text>
        <dbReference type="Rhea" id="RHEA:17989"/>
        <dbReference type="Rhea" id="RHEA-COMP:9863"/>
        <dbReference type="Rhea" id="RHEA-COMP:11604"/>
        <dbReference type="ChEBI" id="CHEBI:15378"/>
        <dbReference type="ChEBI" id="CHEBI:29999"/>
        <dbReference type="ChEBI" id="CHEBI:30616"/>
        <dbReference type="ChEBI" id="CHEBI:83421"/>
        <dbReference type="ChEBI" id="CHEBI:456216"/>
        <dbReference type="EC" id="2.7.11.1"/>
    </reaction>
</comment>
<dbReference type="GO" id="GO:0007010">
    <property type="term" value="P:cytoskeleton organization"/>
    <property type="evidence" value="ECO:0007669"/>
    <property type="project" value="UniProtKB-ARBA"/>
</dbReference>
<evidence type="ECO:0000256" key="7">
    <source>
        <dbReference type="ARBA" id="ARBA00022777"/>
    </source>
</evidence>
<dbReference type="InterPro" id="IPR000719">
    <property type="entry name" value="Prot_kinase_dom"/>
</dbReference>
<comment type="caution">
    <text evidence="15">The sequence shown here is derived from an EMBL/GenBank/DDBJ whole genome shotgun (WGS) entry which is preliminary data.</text>
</comment>
<dbReference type="AlphaFoldDB" id="A0A8X7YQU2"/>
<evidence type="ECO:0000256" key="6">
    <source>
        <dbReference type="ARBA" id="ARBA00022741"/>
    </source>
</evidence>
<evidence type="ECO:0000256" key="8">
    <source>
        <dbReference type="ARBA" id="ARBA00022840"/>
    </source>
</evidence>
<keyword evidence="6 11" id="KW-0547">Nucleotide-binding</keyword>
<dbReference type="PROSITE" id="PS00107">
    <property type="entry name" value="PROTEIN_KINASE_ATP"/>
    <property type="match status" value="1"/>
</dbReference>
<dbReference type="GO" id="GO:0005524">
    <property type="term" value="F:ATP binding"/>
    <property type="evidence" value="ECO:0007669"/>
    <property type="project" value="UniProtKB-UniRule"/>
</dbReference>
<dbReference type="OrthoDB" id="3638488at2759"/>
<dbReference type="PROSITE" id="PS50011">
    <property type="entry name" value="PROTEIN_KINASE_DOM"/>
    <property type="match status" value="1"/>
</dbReference>
<evidence type="ECO:0000256" key="9">
    <source>
        <dbReference type="ARBA" id="ARBA00047899"/>
    </source>
</evidence>
<dbReference type="EMBL" id="JAAWWB010000022">
    <property type="protein sequence ID" value="KAG6755594.1"/>
    <property type="molecule type" value="Genomic_DNA"/>
</dbReference>
<gene>
    <name evidence="15" type="ORF">POTOM_041427</name>
</gene>
<feature type="domain" description="AGC-kinase C-terminal" evidence="14">
    <location>
        <begin position="522"/>
        <end position="596"/>
    </location>
</feature>
<evidence type="ECO:0000256" key="12">
    <source>
        <dbReference type="SAM" id="MobiDB-lite"/>
    </source>
</evidence>
<feature type="compositionally biased region" description="Low complexity" evidence="12">
    <location>
        <begin position="30"/>
        <end position="44"/>
    </location>
</feature>
<dbReference type="CDD" id="cd21742">
    <property type="entry name" value="MobB_NDR_LATS-like"/>
    <property type="match status" value="1"/>
</dbReference>
<feature type="region of interest" description="Disordered" evidence="12">
    <location>
        <begin position="1"/>
        <end position="56"/>
    </location>
</feature>
<dbReference type="InterPro" id="IPR000961">
    <property type="entry name" value="AGC-kinase_C"/>
</dbReference>
<comment type="catalytic activity">
    <reaction evidence="9">
        <text>L-threonyl-[protein] + ATP = O-phospho-L-threonyl-[protein] + ADP + H(+)</text>
        <dbReference type="Rhea" id="RHEA:46608"/>
        <dbReference type="Rhea" id="RHEA-COMP:11060"/>
        <dbReference type="Rhea" id="RHEA-COMP:11605"/>
        <dbReference type="ChEBI" id="CHEBI:15378"/>
        <dbReference type="ChEBI" id="CHEBI:30013"/>
        <dbReference type="ChEBI" id="CHEBI:30616"/>
        <dbReference type="ChEBI" id="CHEBI:61977"/>
        <dbReference type="ChEBI" id="CHEBI:456216"/>
        <dbReference type="EC" id="2.7.11.1"/>
    </reaction>
</comment>
<dbReference type="GO" id="GO:0004674">
    <property type="term" value="F:protein serine/threonine kinase activity"/>
    <property type="evidence" value="ECO:0007669"/>
    <property type="project" value="UniProtKB-KW"/>
</dbReference>
<evidence type="ECO:0000256" key="1">
    <source>
        <dbReference type="ARBA" id="ARBA00009903"/>
    </source>
</evidence>
<feature type="region of interest" description="Disordered" evidence="12">
    <location>
        <begin position="391"/>
        <end position="412"/>
    </location>
</feature>
<keyword evidence="8 11" id="KW-0067">ATP-binding</keyword>
<evidence type="ECO:0000256" key="4">
    <source>
        <dbReference type="ARBA" id="ARBA00022553"/>
    </source>
</evidence>
<dbReference type="PANTHER" id="PTHR22988">
    <property type="entry name" value="MYOTONIC DYSTROPHY S/T KINASE-RELATED"/>
    <property type="match status" value="1"/>
</dbReference>
<dbReference type="InterPro" id="IPR017441">
    <property type="entry name" value="Protein_kinase_ATP_BS"/>
</dbReference>
<dbReference type="Pfam" id="PF00433">
    <property type="entry name" value="Pkinase_C"/>
    <property type="match status" value="1"/>
</dbReference>
<keyword evidence="5" id="KW-0808">Transferase</keyword>
<dbReference type="GO" id="GO:0005737">
    <property type="term" value="C:cytoplasm"/>
    <property type="evidence" value="ECO:0007669"/>
    <property type="project" value="UniProtKB-ARBA"/>
</dbReference>
<feature type="region of interest" description="Disordered" evidence="12">
    <location>
        <begin position="618"/>
        <end position="668"/>
    </location>
</feature>
<dbReference type="Pfam" id="PF00069">
    <property type="entry name" value="Pkinase"/>
    <property type="match status" value="2"/>
</dbReference>
<name>A0A8X7YQU2_POPTO</name>
<comment type="similarity">
    <text evidence="1">Belongs to the protein kinase superfamily. AGC Ser/Thr protein kinase family.</text>
</comment>
<protein>
    <recommendedName>
        <fullName evidence="2">non-specific serine/threonine protein kinase</fullName>
        <ecNumber evidence="2">2.7.11.1</ecNumber>
    </recommendedName>
</protein>
<dbReference type="FunFam" id="3.30.200.20:FF:000102">
    <property type="entry name" value="Non-specific serine/threonine protein kinase"/>
    <property type="match status" value="1"/>
</dbReference>
<evidence type="ECO:0000259" key="13">
    <source>
        <dbReference type="PROSITE" id="PS50011"/>
    </source>
</evidence>
<dbReference type="PANTHER" id="PTHR22988:SF76">
    <property type="entry name" value="CHROMOSOME UNDETERMINED SCAFFOLD_135, WHOLE GENOME SHOTGUN SEQUENCE"/>
    <property type="match status" value="1"/>
</dbReference>
<feature type="compositionally biased region" description="Polar residues" evidence="12">
    <location>
        <begin position="627"/>
        <end position="643"/>
    </location>
</feature>
<dbReference type="InterPro" id="IPR059233">
    <property type="entry name" value="MobB_NdrA/B/Cbk1"/>
</dbReference>
<feature type="domain" description="Protein kinase" evidence="13">
    <location>
        <begin position="128"/>
        <end position="531"/>
    </location>
</feature>
<dbReference type="PROSITE" id="PS51285">
    <property type="entry name" value="AGC_KINASE_CTER"/>
    <property type="match status" value="1"/>
</dbReference>
<organism evidence="15 16">
    <name type="scientific">Populus tomentosa</name>
    <name type="common">Chinese white poplar</name>
    <dbReference type="NCBI Taxonomy" id="118781"/>
    <lineage>
        <taxon>Eukaryota</taxon>
        <taxon>Viridiplantae</taxon>
        <taxon>Streptophyta</taxon>
        <taxon>Embryophyta</taxon>
        <taxon>Tracheophyta</taxon>
        <taxon>Spermatophyta</taxon>
        <taxon>Magnoliopsida</taxon>
        <taxon>eudicotyledons</taxon>
        <taxon>Gunneridae</taxon>
        <taxon>Pentapetalae</taxon>
        <taxon>rosids</taxon>
        <taxon>fabids</taxon>
        <taxon>Malpighiales</taxon>
        <taxon>Salicaceae</taxon>
        <taxon>Saliceae</taxon>
        <taxon>Populus</taxon>
    </lineage>
</organism>
<dbReference type="CDD" id="cd05599">
    <property type="entry name" value="STKc_NDR_like"/>
    <property type="match status" value="1"/>
</dbReference>
<feature type="compositionally biased region" description="Basic residues" evidence="12">
    <location>
        <begin position="657"/>
        <end position="668"/>
    </location>
</feature>
<feature type="binding site" evidence="11">
    <location>
        <position position="157"/>
    </location>
    <ligand>
        <name>ATP</name>
        <dbReference type="ChEBI" id="CHEBI:30616"/>
    </ligand>
</feature>
<evidence type="ECO:0000256" key="3">
    <source>
        <dbReference type="ARBA" id="ARBA00022527"/>
    </source>
</evidence>
<accession>A0A8X7YQU2</accession>
<dbReference type="FunFam" id="1.10.510.10:FF:000024">
    <property type="entry name" value="Probable serine/threonine-protein kinase cot-1"/>
    <property type="match status" value="1"/>
</dbReference>
<evidence type="ECO:0000313" key="16">
    <source>
        <dbReference type="Proteomes" id="UP000886885"/>
    </source>
</evidence>
<dbReference type="InterPro" id="IPR050839">
    <property type="entry name" value="Rho-assoc_Ser/Thr_Kinase"/>
</dbReference>
<keyword evidence="7" id="KW-0418">Kinase</keyword>
<evidence type="ECO:0000256" key="10">
    <source>
        <dbReference type="ARBA" id="ARBA00048679"/>
    </source>
</evidence>
<dbReference type="InterPro" id="IPR017892">
    <property type="entry name" value="Pkinase_C"/>
</dbReference>
<sequence>MESSRSWFKIFKQGSSNSKKKEAAAESVKKNNNGGVGVLNSGSKPPLNDAPSHATKQKVDAAKQYIENHYKSQMKNLQDRKERRWMLERKLADADVSREEQMNILKKFEEKETEYMRRQRHKMGVDDFELLTIIGRGAFGEVRLCREKTTGNVYAMKKLKKSEMLRRGQVEHVKAERNLLAEVDSTCIVKLYCSFQDDEYLYLIMEYLPGGDMMTLLMRKDTLTEDEARFYVGQTVLAIESIHKHNYIHRLMIRIAYLVVQKGECYHKYKYRKPYETCFINASTGNACTVAPSSCHEAYLQEHLPLIKIDVDIEQLKMYTSNPYCFGALGTYLVGVMYVENLFLPLYNRDIKPDNLLLDKNGHMKLSDFGLCKPLDSSSFPNFREDDYAGGRNLKPSAEGNKPPTPRRTQQEQLVHWQKNRRTLAYSTVGTPDYIAPEVLLKKGYGMECDWWSLGAIMYEMLVGYPPFYSEEPMSTCRKIVNWRNHLKFPEEAKLSVEAKDLIRKLLCNVEQRLGTKGAHEIKVSILKPLLYQVEAAFKPEVKDELDTQNFEKFEEMGTSLQSSSKSGPWRKMLPSKDVNFVGYTYKNYEIVNNDHDMPSVELRKKSTAPKRPTIKSLFEIPDSSDQHAQGSFLNLLPTQVEVSESPELSPRSTRTSQHHHNHKPVRR</sequence>
<evidence type="ECO:0000259" key="14">
    <source>
        <dbReference type="PROSITE" id="PS51285"/>
    </source>
</evidence>
<evidence type="ECO:0000256" key="2">
    <source>
        <dbReference type="ARBA" id="ARBA00012513"/>
    </source>
</evidence>
<dbReference type="EC" id="2.7.11.1" evidence="2"/>
<reference evidence="15" key="1">
    <citation type="journal article" date="2020" name="bioRxiv">
        <title>Hybrid origin of Populus tomentosa Carr. identified through genome sequencing and phylogenomic analysis.</title>
        <authorList>
            <person name="An X."/>
            <person name="Gao K."/>
            <person name="Chen Z."/>
            <person name="Li J."/>
            <person name="Yang X."/>
            <person name="Yang X."/>
            <person name="Zhou J."/>
            <person name="Guo T."/>
            <person name="Zhao T."/>
            <person name="Huang S."/>
            <person name="Miao D."/>
            <person name="Khan W.U."/>
            <person name="Rao P."/>
            <person name="Ye M."/>
            <person name="Lei B."/>
            <person name="Liao W."/>
            <person name="Wang J."/>
            <person name="Ji L."/>
            <person name="Li Y."/>
            <person name="Guo B."/>
            <person name="Mustafa N.S."/>
            <person name="Li S."/>
            <person name="Yun Q."/>
            <person name="Keller S.R."/>
            <person name="Mao J."/>
            <person name="Zhang R."/>
            <person name="Strauss S.H."/>
        </authorList>
    </citation>
    <scope>NUCLEOTIDE SEQUENCE</scope>
    <source>
        <strain evidence="15">GM15</strain>
        <tissue evidence="15">Leaf</tissue>
    </source>
</reference>
<dbReference type="SMART" id="SM00220">
    <property type="entry name" value="S_TKc"/>
    <property type="match status" value="1"/>
</dbReference>
<keyword evidence="16" id="KW-1185">Reference proteome</keyword>
<evidence type="ECO:0000313" key="15">
    <source>
        <dbReference type="EMBL" id="KAG6755594.1"/>
    </source>
</evidence>